<dbReference type="PANTHER" id="PTHR43301">
    <property type="entry name" value="ARABINAN ENDO-1,5-ALPHA-L-ARABINOSIDASE"/>
    <property type="match status" value="1"/>
</dbReference>
<evidence type="ECO:0000313" key="1">
    <source>
        <dbReference type="EMBL" id="GAA2173197.1"/>
    </source>
</evidence>
<dbReference type="RefSeq" id="WP_346027454.1">
    <property type="nucleotide sequence ID" value="NZ_BAAAON010000001.1"/>
</dbReference>
<dbReference type="Gene3D" id="2.115.10.20">
    <property type="entry name" value="Glycosyl hydrolase domain, family 43"/>
    <property type="match status" value="1"/>
</dbReference>
<evidence type="ECO:0000313" key="2">
    <source>
        <dbReference type="Proteomes" id="UP001500974"/>
    </source>
</evidence>
<dbReference type="Proteomes" id="UP001500974">
    <property type="component" value="Unassembled WGS sequence"/>
</dbReference>
<proteinExistence type="predicted"/>
<keyword evidence="2" id="KW-1185">Reference proteome</keyword>
<name>A0ABP5MF19_9MICC</name>
<dbReference type="InterPro" id="IPR023296">
    <property type="entry name" value="Glyco_hydro_beta-prop_sf"/>
</dbReference>
<sequence>MTSPSPASADPANYDDGAASQRWLFAYFTPETEEDGEQVRFAVNAGPDARRWIALNDGAPVLTSDVGERGARDPFIFRDHTRDKFVVLATDLRVATDRDWDRAEHRGSRSILVWESDDLITWSGPRPVPIAREDAGNAWAPKAFWSEERDAWLVFFASSLPGTGEEGSDYQRMFVTETADFTSFSAPVLYLDLGKSVIDVTFLQVGDWWYRFSATSRPAGSPEQDAFVFIERGSSLLDPDFEPWVVAAGKGDIRQGEGPAVVLPSDGSAPLLLIDEFGLSGYHLFEAADPELRHWKHLHDAVLPPLARHGSLLAITPDEHARLSGRPRA</sequence>
<dbReference type="CDD" id="cd08983">
    <property type="entry name" value="GH43_Bt3655-like"/>
    <property type="match status" value="1"/>
</dbReference>
<accession>A0ABP5MF19</accession>
<evidence type="ECO:0008006" key="3">
    <source>
        <dbReference type="Google" id="ProtNLM"/>
    </source>
</evidence>
<comment type="caution">
    <text evidence="1">The sequence shown here is derived from an EMBL/GenBank/DDBJ whole genome shotgun (WGS) entry which is preliminary data.</text>
</comment>
<dbReference type="SUPFAM" id="SSF75005">
    <property type="entry name" value="Arabinanase/levansucrase/invertase"/>
    <property type="match status" value="1"/>
</dbReference>
<gene>
    <name evidence="1" type="ORF">GCM10009784_06600</name>
</gene>
<organism evidence="1 2">
    <name type="scientific">Arthrobacter parietis</name>
    <dbReference type="NCBI Taxonomy" id="271434"/>
    <lineage>
        <taxon>Bacteria</taxon>
        <taxon>Bacillati</taxon>
        <taxon>Actinomycetota</taxon>
        <taxon>Actinomycetes</taxon>
        <taxon>Micrococcales</taxon>
        <taxon>Micrococcaceae</taxon>
        <taxon>Arthrobacter</taxon>
    </lineage>
</organism>
<dbReference type="PANTHER" id="PTHR43301:SF3">
    <property type="entry name" value="ARABINAN ENDO-1,5-ALPHA-L-ARABINOSIDASE A-RELATED"/>
    <property type="match status" value="1"/>
</dbReference>
<dbReference type="InterPro" id="IPR050727">
    <property type="entry name" value="GH43_arabinanases"/>
</dbReference>
<protein>
    <recommendedName>
        <fullName evidence="3">1,4-beta-xylanase</fullName>
    </recommendedName>
</protein>
<dbReference type="EMBL" id="BAAAON010000001">
    <property type="protein sequence ID" value="GAA2173197.1"/>
    <property type="molecule type" value="Genomic_DNA"/>
</dbReference>
<reference evidence="2" key="1">
    <citation type="journal article" date="2019" name="Int. J. Syst. Evol. Microbiol.">
        <title>The Global Catalogue of Microorganisms (GCM) 10K type strain sequencing project: providing services to taxonomists for standard genome sequencing and annotation.</title>
        <authorList>
            <consortium name="The Broad Institute Genomics Platform"/>
            <consortium name="The Broad Institute Genome Sequencing Center for Infectious Disease"/>
            <person name="Wu L."/>
            <person name="Ma J."/>
        </authorList>
    </citation>
    <scope>NUCLEOTIDE SEQUENCE [LARGE SCALE GENOMIC DNA]</scope>
    <source>
        <strain evidence="2">JCM 14917</strain>
    </source>
</reference>